<dbReference type="GO" id="GO:0016747">
    <property type="term" value="F:acyltransferase activity, transferring groups other than amino-acyl groups"/>
    <property type="evidence" value="ECO:0007669"/>
    <property type="project" value="InterPro"/>
</dbReference>
<reference evidence="2 3" key="1">
    <citation type="submission" date="2018-10" db="EMBL/GenBank/DDBJ databases">
        <title>Marmoricola sp. 4Q3S-7 whole genome shotgun sequence.</title>
        <authorList>
            <person name="Li F."/>
        </authorList>
    </citation>
    <scope>NUCLEOTIDE SEQUENCE [LARGE SCALE GENOMIC DNA]</scope>
    <source>
        <strain evidence="2 3">4Q3S-7</strain>
    </source>
</reference>
<evidence type="ECO:0000259" key="1">
    <source>
        <dbReference type="PROSITE" id="PS51186"/>
    </source>
</evidence>
<dbReference type="InterPro" id="IPR016181">
    <property type="entry name" value="Acyl_CoA_acyltransferase"/>
</dbReference>
<name>A0A3L8P2A8_9ACTN</name>
<keyword evidence="2" id="KW-0808">Transferase</keyword>
<dbReference type="EMBL" id="RDBE01000007">
    <property type="protein sequence ID" value="RLV48973.1"/>
    <property type="molecule type" value="Genomic_DNA"/>
</dbReference>
<dbReference type="Pfam" id="PF00583">
    <property type="entry name" value="Acetyltransf_1"/>
    <property type="match status" value="1"/>
</dbReference>
<comment type="caution">
    <text evidence="2">The sequence shown here is derived from an EMBL/GenBank/DDBJ whole genome shotgun (WGS) entry which is preliminary data.</text>
</comment>
<dbReference type="Proteomes" id="UP000281708">
    <property type="component" value="Unassembled WGS sequence"/>
</dbReference>
<evidence type="ECO:0000313" key="2">
    <source>
        <dbReference type="EMBL" id="RLV48973.1"/>
    </source>
</evidence>
<dbReference type="CDD" id="cd04301">
    <property type="entry name" value="NAT_SF"/>
    <property type="match status" value="1"/>
</dbReference>
<feature type="domain" description="N-acetyltransferase" evidence="1">
    <location>
        <begin position="2"/>
        <end position="146"/>
    </location>
</feature>
<protein>
    <submittedName>
        <fullName evidence="2">GNAT family N-acetyltransferase</fullName>
    </submittedName>
</protein>
<dbReference type="AlphaFoldDB" id="A0A3L8P2A8"/>
<dbReference type="Gene3D" id="3.40.630.30">
    <property type="match status" value="1"/>
</dbReference>
<accession>A0A3L8P2A8</accession>
<proteinExistence type="predicted"/>
<dbReference type="InterPro" id="IPR000182">
    <property type="entry name" value="GNAT_dom"/>
</dbReference>
<dbReference type="SUPFAM" id="SSF55729">
    <property type="entry name" value="Acyl-CoA N-acyltransferases (Nat)"/>
    <property type="match status" value="1"/>
</dbReference>
<sequence>MPTLARLHLAARESAAASQPQAMPPTLHSESETVQWLMGNLPRTELWVAEIPDEGGDDDLLGYAELEDGWLNALYVDPAHQRGGVGTMLLDLVKARRPQGFALWVFETNRPARDFYAASGLVELDHTDGSGNEEQAPDLRMAWLGLDPLGYLTGELAVVDRTLRELHERRQALLSRLANLPGGASTRTR</sequence>
<gene>
    <name evidence="2" type="ORF">D9V37_10310</name>
</gene>
<evidence type="ECO:0000313" key="3">
    <source>
        <dbReference type="Proteomes" id="UP000281708"/>
    </source>
</evidence>
<keyword evidence="3" id="KW-1185">Reference proteome</keyword>
<organism evidence="2 3">
    <name type="scientific">Nocardioides mangrovicus</name>
    <dbReference type="NCBI Taxonomy" id="2478913"/>
    <lineage>
        <taxon>Bacteria</taxon>
        <taxon>Bacillati</taxon>
        <taxon>Actinomycetota</taxon>
        <taxon>Actinomycetes</taxon>
        <taxon>Propionibacteriales</taxon>
        <taxon>Nocardioidaceae</taxon>
        <taxon>Nocardioides</taxon>
    </lineage>
</organism>
<dbReference type="PROSITE" id="PS51186">
    <property type="entry name" value="GNAT"/>
    <property type="match status" value="1"/>
</dbReference>